<dbReference type="RefSeq" id="WP_344431244.1">
    <property type="nucleotide sequence ID" value="NZ_BAAANN010000058.1"/>
</dbReference>
<keyword evidence="2" id="KW-0812">Transmembrane</keyword>
<name>A0ABN2SRH6_9PSEU</name>
<feature type="transmembrane region" description="Helical" evidence="2">
    <location>
        <begin position="6"/>
        <end position="24"/>
    </location>
</feature>
<gene>
    <name evidence="3" type="ORF">GCM10009754_82220</name>
</gene>
<feature type="region of interest" description="Disordered" evidence="1">
    <location>
        <begin position="177"/>
        <end position="198"/>
    </location>
</feature>
<accession>A0ABN2SRH6</accession>
<reference evidence="3 4" key="1">
    <citation type="journal article" date="2019" name="Int. J. Syst. Evol. Microbiol.">
        <title>The Global Catalogue of Microorganisms (GCM) 10K type strain sequencing project: providing services to taxonomists for standard genome sequencing and annotation.</title>
        <authorList>
            <consortium name="The Broad Institute Genomics Platform"/>
            <consortium name="The Broad Institute Genome Sequencing Center for Infectious Disease"/>
            <person name="Wu L."/>
            <person name="Ma J."/>
        </authorList>
    </citation>
    <scope>NUCLEOTIDE SEQUENCE [LARGE SCALE GENOMIC DNA]</scope>
    <source>
        <strain evidence="3 4">JCM 14545</strain>
    </source>
</reference>
<proteinExistence type="predicted"/>
<evidence type="ECO:0008006" key="5">
    <source>
        <dbReference type="Google" id="ProtNLM"/>
    </source>
</evidence>
<evidence type="ECO:0000256" key="1">
    <source>
        <dbReference type="SAM" id="MobiDB-lite"/>
    </source>
</evidence>
<evidence type="ECO:0000256" key="2">
    <source>
        <dbReference type="SAM" id="Phobius"/>
    </source>
</evidence>
<feature type="compositionally biased region" description="Polar residues" evidence="1">
    <location>
        <begin position="189"/>
        <end position="198"/>
    </location>
</feature>
<sequence>MPTWLVIVIVVIAIVVVGAVAWLVRQEAQRKRLREKFGPEYERTVETHENPRAAERELAAREKRHAELDIRPLSPSARERYTQQWALIQEQFVDRPSGAVDEADRVLVALMAERGYPTEDFDQQVADLSVKHSRTLEHYRTAHGAKLAHERTEASTEQLRDAMVHYRTVFEDLLTDKADRDEHDRNGRQNRGTANGGN</sequence>
<comment type="caution">
    <text evidence="3">The sequence shown here is derived from an EMBL/GenBank/DDBJ whole genome shotgun (WGS) entry which is preliminary data.</text>
</comment>
<evidence type="ECO:0000313" key="3">
    <source>
        <dbReference type="EMBL" id="GAA1991240.1"/>
    </source>
</evidence>
<keyword evidence="2" id="KW-0472">Membrane</keyword>
<dbReference type="EMBL" id="BAAANN010000058">
    <property type="protein sequence ID" value="GAA1991240.1"/>
    <property type="molecule type" value="Genomic_DNA"/>
</dbReference>
<dbReference type="Proteomes" id="UP001501116">
    <property type="component" value="Unassembled WGS sequence"/>
</dbReference>
<keyword evidence="4" id="KW-1185">Reference proteome</keyword>
<feature type="compositionally biased region" description="Basic and acidic residues" evidence="1">
    <location>
        <begin position="177"/>
        <end position="187"/>
    </location>
</feature>
<organism evidence="3 4">
    <name type="scientific">Amycolatopsis minnesotensis</name>
    <dbReference type="NCBI Taxonomy" id="337894"/>
    <lineage>
        <taxon>Bacteria</taxon>
        <taxon>Bacillati</taxon>
        <taxon>Actinomycetota</taxon>
        <taxon>Actinomycetes</taxon>
        <taxon>Pseudonocardiales</taxon>
        <taxon>Pseudonocardiaceae</taxon>
        <taxon>Amycolatopsis</taxon>
    </lineage>
</organism>
<protein>
    <recommendedName>
        <fullName evidence="5">Secreted protein</fullName>
    </recommendedName>
</protein>
<keyword evidence="2" id="KW-1133">Transmembrane helix</keyword>
<evidence type="ECO:0000313" key="4">
    <source>
        <dbReference type="Proteomes" id="UP001501116"/>
    </source>
</evidence>